<organism evidence="1 2">
    <name type="scientific">Pseudomonas lini</name>
    <dbReference type="NCBI Taxonomy" id="163011"/>
    <lineage>
        <taxon>Bacteria</taxon>
        <taxon>Pseudomonadati</taxon>
        <taxon>Pseudomonadota</taxon>
        <taxon>Gammaproteobacteria</taxon>
        <taxon>Pseudomonadales</taxon>
        <taxon>Pseudomonadaceae</taxon>
        <taxon>Pseudomonas</taxon>
    </lineage>
</organism>
<dbReference type="AlphaFoldDB" id="A0A7V7P4I5"/>
<dbReference type="EMBL" id="VZPO01000004">
    <property type="protein sequence ID" value="KAB0504924.1"/>
    <property type="molecule type" value="Genomic_DNA"/>
</dbReference>
<reference evidence="1 2" key="1">
    <citation type="submission" date="2019-09" db="EMBL/GenBank/DDBJ databases">
        <title>Draft genome sequences of 48 bacterial type strains from the CCUG.</title>
        <authorList>
            <person name="Tunovic T."/>
            <person name="Pineiro-Iglesias B."/>
            <person name="Unosson C."/>
            <person name="Inganas E."/>
            <person name="Ohlen M."/>
            <person name="Cardew S."/>
            <person name="Jensie-Markopoulos S."/>
            <person name="Salva-Serra F."/>
            <person name="Jaen-Luchoro D."/>
            <person name="Karlsson R."/>
            <person name="Svensson-Stadler L."/>
            <person name="Chun J."/>
            <person name="Moore E."/>
        </authorList>
    </citation>
    <scope>NUCLEOTIDE SEQUENCE [LARGE SCALE GENOMIC DNA]</scope>
    <source>
        <strain evidence="1 2">CCUG 51522</strain>
    </source>
</reference>
<name>A0A7V7P4I5_9PSED</name>
<evidence type="ECO:0000313" key="2">
    <source>
        <dbReference type="Proteomes" id="UP000434925"/>
    </source>
</evidence>
<gene>
    <name evidence="1" type="ORF">F7R14_10470</name>
</gene>
<comment type="caution">
    <text evidence="1">The sequence shown here is derived from an EMBL/GenBank/DDBJ whole genome shotgun (WGS) entry which is preliminary data.</text>
</comment>
<sequence length="92" mass="10165">MLTNRTTKSKDRSLRQLLHDFAYPCRSCRRLRSFDVEFLTRANPVQRVQLTPCTGADALHKTVGASLLAIADSHSTSMLTDTSSSRAGSLPQ</sequence>
<dbReference type="Proteomes" id="UP000434925">
    <property type="component" value="Unassembled WGS sequence"/>
</dbReference>
<evidence type="ECO:0000313" key="1">
    <source>
        <dbReference type="EMBL" id="KAB0504924.1"/>
    </source>
</evidence>
<proteinExistence type="predicted"/>
<accession>A0A7V7P4I5</accession>
<protein>
    <submittedName>
        <fullName evidence="1">Uncharacterized protein</fullName>
    </submittedName>
</protein>